<organism evidence="2 3">
    <name type="scientific">Phlebotomus papatasi</name>
    <name type="common">Sandfly</name>
    <dbReference type="NCBI Taxonomy" id="29031"/>
    <lineage>
        <taxon>Eukaryota</taxon>
        <taxon>Metazoa</taxon>
        <taxon>Ecdysozoa</taxon>
        <taxon>Arthropoda</taxon>
        <taxon>Hexapoda</taxon>
        <taxon>Insecta</taxon>
        <taxon>Pterygota</taxon>
        <taxon>Neoptera</taxon>
        <taxon>Endopterygota</taxon>
        <taxon>Diptera</taxon>
        <taxon>Nematocera</taxon>
        <taxon>Psychodoidea</taxon>
        <taxon>Psychodidae</taxon>
        <taxon>Phlebotomus</taxon>
        <taxon>Phlebotomus</taxon>
    </lineage>
</organism>
<proteinExistence type="predicted"/>
<dbReference type="VEuPathDB" id="VectorBase:PPAPM1_002829"/>
<dbReference type="VEuPathDB" id="VectorBase:PPAI003571"/>
<sequence>MDVYNVYLGDCMSYSSMRNPVYRDFEKFPYGTLESSFKPSANASSSAANSYYNQGGNKSAANKGVVDKVRKESCPFCKEQKKRPLIAYIRKRENRQQKESICEADEHEE</sequence>
<feature type="region of interest" description="Disordered" evidence="1">
    <location>
        <begin position="37"/>
        <end position="64"/>
    </location>
</feature>
<dbReference type="CTD" id="44380"/>
<evidence type="ECO:0000256" key="1">
    <source>
        <dbReference type="SAM" id="MobiDB-lite"/>
    </source>
</evidence>
<evidence type="ECO:0000313" key="3">
    <source>
        <dbReference type="Proteomes" id="UP000092462"/>
    </source>
</evidence>
<dbReference type="EMBL" id="AJVK01027092">
    <property type="status" value="NOT_ANNOTATED_CDS"/>
    <property type="molecule type" value="Genomic_DNA"/>
</dbReference>
<dbReference type="AlphaFoldDB" id="A0A1B0D7P8"/>
<keyword evidence="3" id="KW-1185">Reference proteome</keyword>
<dbReference type="EMBL" id="AJVK01027094">
    <property type="status" value="NOT_ANNOTATED_CDS"/>
    <property type="molecule type" value="Genomic_DNA"/>
</dbReference>
<dbReference type="Proteomes" id="UP000092462">
    <property type="component" value="Unassembled WGS sequence"/>
</dbReference>
<dbReference type="RefSeq" id="XP_055709091.1">
    <property type="nucleotide sequence ID" value="XM_055853116.1"/>
</dbReference>
<dbReference type="EnsemblMetazoa" id="PPAI003571-RA">
    <property type="protein sequence ID" value="PPAI003571-PA"/>
    <property type="gene ID" value="PPAI003571"/>
</dbReference>
<dbReference type="OrthoDB" id="8190439at2759"/>
<reference evidence="2" key="1">
    <citation type="submission" date="2022-08" db="UniProtKB">
        <authorList>
            <consortium name="EnsemblMetazoa"/>
        </authorList>
    </citation>
    <scope>IDENTIFICATION</scope>
    <source>
        <strain evidence="2">Israel</strain>
    </source>
</reference>
<accession>A0A1B0D7P8</accession>
<protein>
    <submittedName>
        <fullName evidence="2">Uncharacterized protein</fullName>
    </submittedName>
</protein>
<evidence type="ECO:0000313" key="2">
    <source>
        <dbReference type="EnsemblMetazoa" id="PPAI003571-PA"/>
    </source>
</evidence>
<name>A0A1B0D7P8_PHLPP</name>
<dbReference type="KEGG" id="ppap:129805294"/>
<feature type="compositionally biased region" description="Low complexity" evidence="1">
    <location>
        <begin position="40"/>
        <end position="53"/>
    </location>
</feature>
<dbReference type="EMBL" id="AJVK01027093">
    <property type="status" value="NOT_ANNOTATED_CDS"/>
    <property type="molecule type" value="Genomic_DNA"/>
</dbReference>
<dbReference type="GeneID" id="129805294"/>